<proteinExistence type="predicted"/>
<name>A0A1F6TZJ7_9PROT</name>
<dbReference type="InterPro" id="IPR036163">
    <property type="entry name" value="HMA_dom_sf"/>
</dbReference>
<dbReference type="CDD" id="cd00371">
    <property type="entry name" value="HMA"/>
    <property type="match status" value="1"/>
</dbReference>
<dbReference type="AlphaFoldDB" id="A0A1F6TZJ7"/>
<dbReference type="EMBL" id="MFTC01000067">
    <property type="protein sequence ID" value="OGI50548.1"/>
    <property type="molecule type" value="Genomic_DNA"/>
</dbReference>
<gene>
    <name evidence="2" type="ORF">A3A87_05670</name>
</gene>
<dbReference type="STRING" id="1817768.A3A87_05670"/>
<accession>A0A1F6TZJ7</accession>
<sequence length="68" mass="7069">METHYKVSGMKCGGCVAKATEALSKLPGFVEARFDLAAKSALVKGSVGPQAVIRALRGAGYPAEWDGD</sequence>
<feature type="domain" description="HMA" evidence="1">
    <location>
        <begin position="1"/>
        <end position="64"/>
    </location>
</feature>
<reference evidence="2 3" key="1">
    <citation type="journal article" date="2016" name="Nat. Commun.">
        <title>Thousands of microbial genomes shed light on interconnected biogeochemical processes in an aquifer system.</title>
        <authorList>
            <person name="Anantharaman K."/>
            <person name="Brown C.T."/>
            <person name="Hug L.A."/>
            <person name="Sharon I."/>
            <person name="Castelle C.J."/>
            <person name="Probst A.J."/>
            <person name="Thomas B.C."/>
            <person name="Singh A."/>
            <person name="Wilkins M.J."/>
            <person name="Karaoz U."/>
            <person name="Brodie E.L."/>
            <person name="Williams K.H."/>
            <person name="Hubbard S.S."/>
            <person name="Banfield J.F."/>
        </authorList>
    </citation>
    <scope>NUCLEOTIDE SEQUENCE [LARGE SCALE GENOMIC DNA]</scope>
</reference>
<organism evidence="2 3">
    <name type="scientific">Candidatus Muproteobacteria bacterium RIFCSPLOWO2_01_FULL_60_18</name>
    <dbReference type="NCBI Taxonomy" id="1817768"/>
    <lineage>
        <taxon>Bacteria</taxon>
        <taxon>Pseudomonadati</taxon>
        <taxon>Pseudomonadota</taxon>
        <taxon>Candidatus Muproteobacteria</taxon>
    </lineage>
</organism>
<comment type="caution">
    <text evidence="2">The sequence shown here is derived from an EMBL/GenBank/DDBJ whole genome shotgun (WGS) entry which is preliminary data.</text>
</comment>
<protein>
    <recommendedName>
        <fullName evidence="1">HMA domain-containing protein</fullName>
    </recommendedName>
</protein>
<evidence type="ECO:0000313" key="3">
    <source>
        <dbReference type="Proteomes" id="UP000179037"/>
    </source>
</evidence>
<dbReference type="PROSITE" id="PS50846">
    <property type="entry name" value="HMA_2"/>
    <property type="match status" value="1"/>
</dbReference>
<dbReference type="GO" id="GO:0046872">
    <property type="term" value="F:metal ion binding"/>
    <property type="evidence" value="ECO:0007669"/>
    <property type="project" value="InterPro"/>
</dbReference>
<dbReference type="Pfam" id="PF00403">
    <property type="entry name" value="HMA"/>
    <property type="match status" value="1"/>
</dbReference>
<dbReference type="InterPro" id="IPR006121">
    <property type="entry name" value="HMA_dom"/>
</dbReference>
<dbReference type="SUPFAM" id="SSF55008">
    <property type="entry name" value="HMA, heavy metal-associated domain"/>
    <property type="match status" value="1"/>
</dbReference>
<dbReference type="Proteomes" id="UP000179037">
    <property type="component" value="Unassembled WGS sequence"/>
</dbReference>
<dbReference type="Gene3D" id="3.30.70.100">
    <property type="match status" value="1"/>
</dbReference>
<evidence type="ECO:0000313" key="2">
    <source>
        <dbReference type="EMBL" id="OGI50548.1"/>
    </source>
</evidence>
<evidence type="ECO:0000259" key="1">
    <source>
        <dbReference type="PROSITE" id="PS50846"/>
    </source>
</evidence>